<dbReference type="Pfam" id="PF00440">
    <property type="entry name" value="TetR_N"/>
    <property type="match status" value="1"/>
</dbReference>
<protein>
    <submittedName>
        <fullName evidence="6">TetR family transcriptional regulator</fullName>
    </submittedName>
</protein>
<dbReference type="SUPFAM" id="SSF48498">
    <property type="entry name" value="Tetracyclin repressor-like, C-terminal domain"/>
    <property type="match status" value="1"/>
</dbReference>
<sequence>MSDERVTKRAAILSAATELFVEHGYAGASLRDIGRVADADASLVIHYFGSKEGLFLAAMRSVEGEHPLLDGPLDGLGERYIRFVLESGPSVRAGFLAVLRAGQTAKLSARMRELHETNFVEPLESRLTGADVELRARLAAALVGGLLYSFWIVGDEYLLAADHEAVIRRYGRLLQDLVDY</sequence>
<dbReference type="Gene3D" id="1.10.357.10">
    <property type="entry name" value="Tetracycline Repressor, domain 2"/>
    <property type="match status" value="1"/>
</dbReference>
<dbReference type="InterPro" id="IPR001647">
    <property type="entry name" value="HTH_TetR"/>
</dbReference>
<dbReference type="Pfam" id="PF17920">
    <property type="entry name" value="TetR_C_16"/>
    <property type="match status" value="1"/>
</dbReference>
<name>A0A495IJF9_9MICO</name>
<dbReference type="PANTHER" id="PTHR30055">
    <property type="entry name" value="HTH-TYPE TRANSCRIPTIONAL REGULATOR RUTR"/>
    <property type="match status" value="1"/>
</dbReference>
<dbReference type="SUPFAM" id="SSF46689">
    <property type="entry name" value="Homeodomain-like"/>
    <property type="match status" value="1"/>
</dbReference>
<dbReference type="RefSeq" id="WP_121370751.1">
    <property type="nucleotide sequence ID" value="NZ_RBKS01000001.1"/>
</dbReference>
<feature type="DNA-binding region" description="H-T-H motif" evidence="4">
    <location>
        <begin position="29"/>
        <end position="48"/>
    </location>
</feature>
<organism evidence="6 7">
    <name type="scientific">Frondihabitans australicus</name>
    <dbReference type="NCBI Taxonomy" id="386892"/>
    <lineage>
        <taxon>Bacteria</taxon>
        <taxon>Bacillati</taxon>
        <taxon>Actinomycetota</taxon>
        <taxon>Actinomycetes</taxon>
        <taxon>Micrococcales</taxon>
        <taxon>Microbacteriaceae</taxon>
        <taxon>Frondihabitans</taxon>
    </lineage>
</organism>
<evidence type="ECO:0000256" key="2">
    <source>
        <dbReference type="ARBA" id="ARBA00023125"/>
    </source>
</evidence>
<dbReference type="PROSITE" id="PS50977">
    <property type="entry name" value="HTH_TETR_2"/>
    <property type="match status" value="1"/>
</dbReference>
<evidence type="ECO:0000313" key="7">
    <source>
        <dbReference type="Proteomes" id="UP000280008"/>
    </source>
</evidence>
<keyword evidence="2 4" id="KW-0238">DNA-binding</keyword>
<evidence type="ECO:0000256" key="4">
    <source>
        <dbReference type="PROSITE-ProRule" id="PRU00335"/>
    </source>
</evidence>
<gene>
    <name evidence="6" type="ORF">C8E83_3083</name>
</gene>
<evidence type="ECO:0000256" key="3">
    <source>
        <dbReference type="ARBA" id="ARBA00023163"/>
    </source>
</evidence>
<dbReference type="InterPro" id="IPR036271">
    <property type="entry name" value="Tet_transcr_reg_TetR-rel_C_sf"/>
</dbReference>
<dbReference type="EMBL" id="RBKS01000001">
    <property type="protein sequence ID" value="RKR75919.1"/>
    <property type="molecule type" value="Genomic_DNA"/>
</dbReference>
<dbReference type="InterPro" id="IPR050109">
    <property type="entry name" value="HTH-type_TetR-like_transc_reg"/>
</dbReference>
<comment type="caution">
    <text evidence="6">The sequence shown here is derived from an EMBL/GenBank/DDBJ whole genome shotgun (WGS) entry which is preliminary data.</text>
</comment>
<dbReference type="InterPro" id="IPR009057">
    <property type="entry name" value="Homeodomain-like_sf"/>
</dbReference>
<evidence type="ECO:0000259" key="5">
    <source>
        <dbReference type="PROSITE" id="PS50977"/>
    </source>
</evidence>
<feature type="domain" description="HTH tetR-type" evidence="5">
    <location>
        <begin position="6"/>
        <end position="66"/>
    </location>
</feature>
<keyword evidence="3" id="KW-0804">Transcription</keyword>
<evidence type="ECO:0000313" key="6">
    <source>
        <dbReference type="EMBL" id="RKR75919.1"/>
    </source>
</evidence>
<keyword evidence="7" id="KW-1185">Reference proteome</keyword>
<evidence type="ECO:0000256" key="1">
    <source>
        <dbReference type="ARBA" id="ARBA00023015"/>
    </source>
</evidence>
<dbReference type="Proteomes" id="UP000280008">
    <property type="component" value="Unassembled WGS sequence"/>
</dbReference>
<dbReference type="GO" id="GO:0003700">
    <property type="term" value="F:DNA-binding transcription factor activity"/>
    <property type="evidence" value="ECO:0007669"/>
    <property type="project" value="TreeGrafter"/>
</dbReference>
<dbReference type="GO" id="GO:0000976">
    <property type="term" value="F:transcription cis-regulatory region binding"/>
    <property type="evidence" value="ECO:0007669"/>
    <property type="project" value="TreeGrafter"/>
</dbReference>
<dbReference type="PRINTS" id="PR00455">
    <property type="entry name" value="HTHTETR"/>
</dbReference>
<dbReference type="InterPro" id="IPR041678">
    <property type="entry name" value="TetR_C_16"/>
</dbReference>
<dbReference type="AlphaFoldDB" id="A0A495IJF9"/>
<dbReference type="PANTHER" id="PTHR30055:SF234">
    <property type="entry name" value="HTH-TYPE TRANSCRIPTIONAL REGULATOR BETI"/>
    <property type="match status" value="1"/>
</dbReference>
<dbReference type="OrthoDB" id="4726108at2"/>
<accession>A0A495IJF9</accession>
<keyword evidence="1" id="KW-0805">Transcription regulation</keyword>
<reference evidence="6 7" key="1">
    <citation type="submission" date="2018-10" db="EMBL/GenBank/DDBJ databases">
        <title>Sequencing the genomes of 1000 actinobacteria strains.</title>
        <authorList>
            <person name="Klenk H.-P."/>
        </authorList>
    </citation>
    <scope>NUCLEOTIDE SEQUENCE [LARGE SCALE GENOMIC DNA]</scope>
    <source>
        <strain evidence="6 7">DSM 17894</strain>
    </source>
</reference>
<proteinExistence type="predicted"/>